<dbReference type="AlphaFoldDB" id="A0A9Q8LJ38"/>
<dbReference type="GeneID" id="71985924"/>
<reference evidence="2" key="1">
    <citation type="submission" date="2021-12" db="EMBL/GenBank/DDBJ databases">
        <authorList>
            <person name="Zaccaron A."/>
            <person name="Stergiopoulos I."/>
        </authorList>
    </citation>
    <scope>NUCLEOTIDE SEQUENCE</scope>
    <source>
        <strain evidence="2">Race5_Kim</strain>
    </source>
</reference>
<evidence type="ECO:0000313" key="2">
    <source>
        <dbReference type="EMBL" id="UJO18327.1"/>
    </source>
</evidence>
<keyword evidence="3" id="KW-1185">Reference proteome</keyword>
<feature type="region of interest" description="Disordered" evidence="1">
    <location>
        <begin position="261"/>
        <end position="409"/>
    </location>
</feature>
<reference evidence="2" key="2">
    <citation type="journal article" date="2022" name="Microb. Genom.">
        <title>A chromosome-scale genome assembly of the tomato pathogen Cladosporium fulvum reveals a compartmentalized genome architecture and the presence of a dispensable chromosome.</title>
        <authorList>
            <person name="Zaccaron A.Z."/>
            <person name="Chen L.H."/>
            <person name="Samaras A."/>
            <person name="Stergiopoulos I."/>
        </authorList>
    </citation>
    <scope>NUCLEOTIDE SEQUENCE</scope>
    <source>
        <strain evidence="2">Race5_Kim</strain>
    </source>
</reference>
<feature type="region of interest" description="Disordered" evidence="1">
    <location>
        <begin position="460"/>
        <end position="514"/>
    </location>
</feature>
<protein>
    <submittedName>
        <fullName evidence="2">Uncharacterized protein</fullName>
    </submittedName>
</protein>
<feature type="compositionally biased region" description="Basic and acidic residues" evidence="1">
    <location>
        <begin position="491"/>
        <end position="502"/>
    </location>
</feature>
<evidence type="ECO:0000256" key="1">
    <source>
        <dbReference type="SAM" id="MobiDB-lite"/>
    </source>
</evidence>
<proteinExistence type="predicted"/>
<feature type="compositionally biased region" description="Basic and acidic residues" evidence="1">
    <location>
        <begin position="292"/>
        <end position="303"/>
    </location>
</feature>
<name>A0A9Q8LJ38_PASFU</name>
<dbReference type="RefSeq" id="XP_047762693.1">
    <property type="nucleotide sequence ID" value="XM_047905194.1"/>
</dbReference>
<dbReference type="EMBL" id="CP090167">
    <property type="protein sequence ID" value="UJO18327.1"/>
    <property type="molecule type" value="Genomic_DNA"/>
</dbReference>
<sequence length="514" mass="55610">MEVMGKFMQGGGMGAYGGGGPGVMNNGAMGGGMGAQMAGGTGWPFRDAREWTIRDYDRLGDVMKEYYDRERGRGKWAPGEGGGVGAMGMGPMYPGMMPGMGMNPQMMGMGMPGMMPMMPNMPPNGDGSRGSGHYQHQHPSMEEFQRLQQDLEEKFREYNRHMGVLFGTEQDRQKDQYRATMLKTLQEIMPQLALMMAQQSMRGGVNPMMGMGMPPQMGAMPPQQMPQNPMAYAPPNPAMMGNMQQGPPPTMQSPYVQNQGGYYNEPVPPRRPYRRKRWQDRYDDGDAFCSDTEQRRTPWDSHPHHGPGPGRFGRRGGPDEDMLDGGAMPSRPRPGGPFDGPRGAGDVFPRTTPSRFASHAPPNTMSMADTMPQTMSGAMHSPLLSRRPLDTQPPYPDPLPRPGLGRSNTAFRHHRFDDVGGPSAANVKINVDPQMDAGAEYGGGMLGEMGGAGGFGRSSMGDGLGPGASSMRTATGGMSGGYVPETSKLSQGRDVEDRRDEADAGQGIVDHTGR</sequence>
<dbReference type="KEGG" id="ffu:CLAFUR5_06046"/>
<organism evidence="2 3">
    <name type="scientific">Passalora fulva</name>
    <name type="common">Tomato leaf mold</name>
    <name type="synonym">Cladosporium fulvum</name>
    <dbReference type="NCBI Taxonomy" id="5499"/>
    <lineage>
        <taxon>Eukaryota</taxon>
        <taxon>Fungi</taxon>
        <taxon>Dikarya</taxon>
        <taxon>Ascomycota</taxon>
        <taxon>Pezizomycotina</taxon>
        <taxon>Dothideomycetes</taxon>
        <taxon>Dothideomycetidae</taxon>
        <taxon>Mycosphaerellales</taxon>
        <taxon>Mycosphaerellaceae</taxon>
        <taxon>Fulvia</taxon>
    </lineage>
</organism>
<accession>A0A9Q8LJ38</accession>
<dbReference type="Proteomes" id="UP000756132">
    <property type="component" value="Chromosome 5"/>
</dbReference>
<evidence type="ECO:0000313" key="3">
    <source>
        <dbReference type="Proteomes" id="UP000756132"/>
    </source>
</evidence>
<dbReference type="OrthoDB" id="3650610at2759"/>
<gene>
    <name evidence="2" type="ORF">CLAFUR5_06046</name>
</gene>
<feature type="compositionally biased region" description="Pro residues" evidence="1">
    <location>
        <begin position="391"/>
        <end position="401"/>
    </location>
</feature>
<feature type="compositionally biased region" description="Polar residues" evidence="1">
    <location>
        <begin position="351"/>
        <end position="376"/>
    </location>
</feature>